<evidence type="ECO:0000313" key="9">
    <source>
        <dbReference type="Proteomes" id="UP000051249"/>
    </source>
</evidence>
<dbReference type="GO" id="GO:0046872">
    <property type="term" value="F:metal ion binding"/>
    <property type="evidence" value="ECO:0007669"/>
    <property type="project" value="UniProtKB-KW"/>
</dbReference>
<dbReference type="InterPro" id="IPR017439">
    <property type="entry name" value="Amidohydrolase"/>
</dbReference>
<dbReference type="OrthoDB" id="9776731at2"/>
<organism evidence="8 9">
    <name type="scientific">Pediococcus argentinicus</name>
    <dbReference type="NCBI Taxonomy" id="480391"/>
    <lineage>
        <taxon>Bacteria</taxon>
        <taxon>Bacillati</taxon>
        <taxon>Bacillota</taxon>
        <taxon>Bacilli</taxon>
        <taxon>Lactobacillales</taxon>
        <taxon>Lactobacillaceae</taxon>
        <taxon>Pediococcus</taxon>
    </lineage>
</organism>
<dbReference type="EC" id="3.5.1.47" evidence="5"/>
<evidence type="ECO:0000256" key="5">
    <source>
        <dbReference type="HAMAP-Rule" id="MF_01692"/>
    </source>
</evidence>
<feature type="binding site" evidence="6">
    <location>
        <position position="161"/>
    </location>
    <ligand>
        <name>Mn(2+)</name>
        <dbReference type="ChEBI" id="CHEBI:29035"/>
        <label>2</label>
    </ligand>
</feature>
<comment type="cofactor">
    <cofactor evidence="6">
        <name>Mn(2+)</name>
        <dbReference type="ChEBI" id="CHEBI:29035"/>
    </cofactor>
    <text evidence="6">The Mn(2+) ion enhances activity.</text>
</comment>
<dbReference type="HAMAP" id="MF_01692">
    <property type="entry name" value="DapEL"/>
    <property type="match status" value="1"/>
</dbReference>
<keyword evidence="4 5" id="KW-0457">Lysine biosynthesis</keyword>
<keyword evidence="2 5" id="KW-0378">Hydrolase</keyword>
<keyword evidence="3 5" id="KW-0220">Diaminopimelate biosynthesis</keyword>
<dbReference type="AlphaFoldDB" id="A0A0R2NCS3"/>
<comment type="pathway">
    <text evidence="5">Amino-acid biosynthesis; L-lysine biosynthesis via DAP pathway; LL-2,6-diaminopimelate from (S)-tetrahydrodipicolinate (acetylase route): step 3/3.</text>
</comment>
<evidence type="ECO:0000256" key="4">
    <source>
        <dbReference type="ARBA" id="ARBA00023154"/>
    </source>
</evidence>
<dbReference type="Pfam" id="PF01546">
    <property type="entry name" value="Peptidase_M20"/>
    <property type="match status" value="1"/>
</dbReference>
<dbReference type="UniPathway" id="UPA00034">
    <property type="reaction ID" value="UER00024"/>
</dbReference>
<feature type="domain" description="Peptidase M20 dimerisation" evidence="7">
    <location>
        <begin position="182"/>
        <end position="262"/>
    </location>
</feature>
<feature type="binding site" evidence="6">
    <location>
        <position position="134"/>
    </location>
    <ligand>
        <name>Mn(2+)</name>
        <dbReference type="ChEBI" id="CHEBI:29035"/>
        <label>2</label>
    </ligand>
</feature>
<reference evidence="8 9" key="1">
    <citation type="journal article" date="2015" name="Genome Announc.">
        <title>Expanding the biotechnology potential of lactobacilli through comparative genomics of 213 strains and associated genera.</title>
        <authorList>
            <person name="Sun Z."/>
            <person name="Harris H.M."/>
            <person name="McCann A."/>
            <person name="Guo C."/>
            <person name="Argimon S."/>
            <person name="Zhang W."/>
            <person name="Yang X."/>
            <person name="Jeffery I.B."/>
            <person name="Cooney J.C."/>
            <person name="Kagawa T.F."/>
            <person name="Liu W."/>
            <person name="Song Y."/>
            <person name="Salvetti E."/>
            <person name="Wrobel A."/>
            <person name="Rasinkangas P."/>
            <person name="Parkhill J."/>
            <person name="Rea M.C."/>
            <person name="O'Sullivan O."/>
            <person name="Ritari J."/>
            <person name="Douillard F.P."/>
            <person name="Paul Ross R."/>
            <person name="Yang R."/>
            <person name="Briner A.E."/>
            <person name="Felis G.E."/>
            <person name="de Vos W.M."/>
            <person name="Barrangou R."/>
            <person name="Klaenhammer T.R."/>
            <person name="Caufield P.W."/>
            <person name="Cui Y."/>
            <person name="Zhang H."/>
            <person name="O'Toole P.W."/>
        </authorList>
    </citation>
    <scope>NUCLEOTIDE SEQUENCE [LARGE SCALE GENOMIC DNA]</scope>
    <source>
        <strain evidence="8 9">DSM 23026</strain>
    </source>
</reference>
<dbReference type="Gene3D" id="3.30.70.360">
    <property type="match status" value="1"/>
</dbReference>
<dbReference type="CDD" id="cd05670">
    <property type="entry name" value="M20_Acy1_YkuR-like"/>
    <property type="match status" value="1"/>
</dbReference>
<dbReference type="EMBL" id="JQCQ01000042">
    <property type="protein sequence ID" value="KRO22048.1"/>
    <property type="molecule type" value="Genomic_DNA"/>
</dbReference>
<dbReference type="PATRIC" id="fig|480391.4.peg.1328"/>
<feature type="binding site" evidence="6">
    <location>
        <position position="100"/>
    </location>
    <ligand>
        <name>Mn(2+)</name>
        <dbReference type="ChEBI" id="CHEBI:29035"/>
        <label>2</label>
    </ligand>
</feature>
<dbReference type="InterPro" id="IPR036264">
    <property type="entry name" value="Bact_exopeptidase_dim_dom"/>
</dbReference>
<dbReference type="GO" id="GO:0019877">
    <property type="term" value="P:diaminopimelate biosynthetic process"/>
    <property type="evidence" value="ECO:0007669"/>
    <property type="project" value="UniProtKB-UniRule"/>
</dbReference>
<dbReference type="RefSeq" id="WP_057800406.1">
    <property type="nucleotide sequence ID" value="NZ_BJZZ01000043.1"/>
</dbReference>
<feature type="active site" evidence="5">
    <location>
        <position position="75"/>
    </location>
</feature>
<sequence length="385" mass="42905">MTELLANGLSQIRRALHQIPELALQEFQTHDFLLNEVRQFNQELLTIHEIPDLPTGLLVRVAGSAPKRTIGYRADIDALPVEEETGLEFKSQYKHTMHACGHDLHMTVALGILNHFAEHQPVDNIVFFFQPAEESENGGKLAYEQGVFTDEWHLDEIYALHDTPDYAAGNLACRPGVLFAGTTEVDIKLIGKSGHAGFPHEANDMVVAASNLVVQLQTIVSRNVDPTEGGVFTIGQLQAGHIRNVIAGEAELHGTVRGFSQEMIMLIRKRIDEVCKGIELAFDCQVEVEMRQGGYLPVVNNPATTDRFINFMQQNYPDTFQISKPAMTGEDFGYLLSKIPGTMFWLGVGDTSQLHSSTFNPDEKALEPAVQKITAFLEYRMKEEN</sequence>
<keyword evidence="6" id="KW-0464">Manganese</keyword>
<dbReference type="InterPro" id="IPR023905">
    <property type="entry name" value="AcetylDAP_deacetylase"/>
</dbReference>
<dbReference type="PANTHER" id="PTHR11014:SF98">
    <property type="entry name" value="N-ACETYLDIAMINOPIMELATE DEACETYLASE"/>
    <property type="match status" value="1"/>
</dbReference>
<dbReference type="InterPro" id="IPR002933">
    <property type="entry name" value="Peptidase_M20"/>
</dbReference>
<dbReference type="FunFam" id="3.30.70.360:FF:000001">
    <property type="entry name" value="N-acetyldiaminopimelate deacetylase"/>
    <property type="match status" value="1"/>
</dbReference>
<proteinExistence type="inferred from homology"/>
<comment type="catalytic activity">
    <reaction evidence="5">
        <text>N-acetyl-(2S,6S)-2,6-diaminopimelate + H2O = (2S,6S)-2,6-diaminopimelate + acetate</text>
        <dbReference type="Rhea" id="RHEA:20405"/>
        <dbReference type="ChEBI" id="CHEBI:15377"/>
        <dbReference type="ChEBI" id="CHEBI:30089"/>
        <dbReference type="ChEBI" id="CHEBI:57609"/>
        <dbReference type="ChEBI" id="CHEBI:58767"/>
        <dbReference type="EC" id="3.5.1.47"/>
    </reaction>
</comment>
<evidence type="ECO:0000259" key="7">
    <source>
        <dbReference type="Pfam" id="PF07687"/>
    </source>
</evidence>
<evidence type="ECO:0000256" key="6">
    <source>
        <dbReference type="PIRSR" id="PIRSR005962-1"/>
    </source>
</evidence>
<dbReference type="Proteomes" id="UP000051249">
    <property type="component" value="Unassembled WGS sequence"/>
</dbReference>
<evidence type="ECO:0000256" key="3">
    <source>
        <dbReference type="ARBA" id="ARBA00022915"/>
    </source>
</evidence>
<dbReference type="PANTHER" id="PTHR11014">
    <property type="entry name" value="PEPTIDASE M20 FAMILY MEMBER"/>
    <property type="match status" value="1"/>
</dbReference>
<dbReference type="InterPro" id="IPR011650">
    <property type="entry name" value="Peptidase_M20_dimer"/>
</dbReference>
<comment type="caution">
    <text evidence="8">The sequence shown here is derived from an EMBL/GenBank/DDBJ whole genome shotgun (WGS) entry which is preliminary data.</text>
</comment>
<keyword evidence="9" id="KW-1185">Reference proteome</keyword>
<comment type="similarity">
    <text evidence="5">Belongs to the peptidase M20A family. N-acetyldiaminopimelate deacetylase subfamily.</text>
</comment>
<evidence type="ECO:0000256" key="1">
    <source>
        <dbReference type="ARBA" id="ARBA00022605"/>
    </source>
</evidence>
<feature type="active site" description="Proton acceptor" evidence="5">
    <location>
        <position position="134"/>
    </location>
</feature>
<accession>A0A0R2NCS3</accession>
<evidence type="ECO:0000256" key="2">
    <source>
        <dbReference type="ARBA" id="ARBA00022801"/>
    </source>
</evidence>
<feature type="binding site" evidence="6">
    <location>
        <position position="355"/>
    </location>
    <ligand>
        <name>Mn(2+)</name>
        <dbReference type="ChEBI" id="CHEBI:29035"/>
        <label>2</label>
    </ligand>
</feature>
<keyword evidence="1 5" id="KW-0028">Amino-acid biosynthesis</keyword>
<comment type="function">
    <text evidence="5">Catalyzes the conversion of N-acetyl-diaminopimelate to diaminopimelate and acetate.</text>
</comment>
<dbReference type="GO" id="GO:0009089">
    <property type="term" value="P:lysine biosynthetic process via diaminopimelate"/>
    <property type="evidence" value="ECO:0007669"/>
    <property type="project" value="UniProtKB-UniRule"/>
</dbReference>
<gene>
    <name evidence="8" type="ORF">IV88_GL001306</name>
</gene>
<dbReference type="PIRSF" id="PIRSF005962">
    <property type="entry name" value="Pept_M20D_amidohydro"/>
    <property type="match status" value="1"/>
</dbReference>
<dbReference type="SUPFAM" id="SSF53187">
    <property type="entry name" value="Zn-dependent exopeptidases"/>
    <property type="match status" value="1"/>
</dbReference>
<dbReference type="Gene3D" id="3.40.630.10">
    <property type="entry name" value="Zn peptidases"/>
    <property type="match status" value="1"/>
</dbReference>
<keyword evidence="6" id="KW-0479">Metal-binding</keyword>
<evidence type="ECO:0000313" key="8">
    <source>
        <dbReference type="EMBL" id="KRO22048.1"/>
    </source>
</evidence>
<dbReference type="NCBIfam" id="TIGR01891">
    <property type="entry name" value="amidohydrolases"/>
    <property type="match status" value="1"/>
</dbReference>
<dbReference type="GO" id="GO:0050118">
    <property type="term" value="F:N-acetyldiaminopimelate deacetylase activity"/>
    <property type="evidence" value="ECO:0007669"/>
    <property type="project" value="UniProtKB-UniRule"/>
</dbReference>
<dbReference type="SUPFAM" id="SSF55031">
    <property type="entry name" value="Bacterial exopeptidase dimerisation domain"/>
    <property type="match status" value="1"/>
</dbReference>
<dbReference type="Pfam" id="PF07687">
    <property type="entry name" value="M20_dimer"/>
    <property type="match status" value="1"/>
</dbReference>
<feature type="binding site" evidence="6">
    <location>
        <position position="102"/>
    </location>
    <ligand>
        <name>Mn(2+)</name>
        <dbReference type="ChEBI" id="CHEBI:29035"/>
        <label>2</label>
    </ligand>
</feature>
<name>A0A0R2NCS3_9LACO</name>
<protein>
    <recommendedName>
        <fullName evidence="5">N-acetyldiaminopimelate deacetylase</fullName>
        <ecNumber evidence="5">3.5.1.47</ecNumber>
    </recommendedName>
</protein>